<feature type="domain" description="YgjP-like metallopeptidase" evidence="2">
    <location>
        <begin position="98"/>
        <end position="166"/>
    </location>
</feature>
<dbReference type="CDD" id="cd07344">
    <property type="entry name" value="M48_yhfN_like"/>
    <property type="match status" value="1"/>
</dbReference>
<dbReference type="Gene3D" id="3.30.2010.10">
    <property type="entry name" value="Metalloproteases ('zincins'), catalytic domain"/>
    <property type="match status" value="1"/>
</dbReference>
<dbReference type="InterPro" id="IPR053136">
    <property type="entry name" value="UTP_pyrophosphatase-like"/>
</dbReference>
<dbReference type="AlphaFoldDB" id="A0A3R8PHY2"/>
<feature type="region of interest" description="Disordered" evidence="1">
    <location>
        <begin position="170"/>
        <end position="192"/>
    </location>
</feature>
<sequence>MKEDGMGRWSVREYAPGVELRLSTRRRRSVAARREGDRIIVMAPADMGEDELREAVDGVVATVRRRTTVGNIDLEARARFLNDTYLESRATVGSVRWVSTMTTRWGSCSTRDNSIRLSDRLRAAPQYVVDQVLIHELVHTWIPDHGAEFRRWASRAPRYERAQGYLEALSHGHGGAPGSAPASADGTAGGEG</sequence>
<evidence type="ECO:0000313" key="4">
    <source>
        <dbReference type="Proteomes" id="UP000276526"/>
    </source>
</evidence>
<dbReference type="Proteomes" id="UP000276526">
    <property type="component" value="Unassembled WGS sequence"/>
</dbReference>
<accession>A0A3R8PHY2</accession>
<proteinExistence type="predicted"/>
<dbReference type="PANTHER" id="PTHR30399">
    <property type="entry name" value="UNCHARACTERIZED PROTEIN YGJP"/>
    <property type="match status" value="1"/>
</dbReference>
<evidence type="ECO:0000313" key="3">
    <source>
        <dbReference type="EMBL" id="RRO86831.1"/>
    </source>
</evidence>
<keyword evidence="3" id="KW-0378">Hydrolase</keyword>
<evidence type="ECO:0000259" key="2">
    <source>
        <dbReference type="Pfam" id="PF01863"/>
    </source>
</evidence>
<comment type="caution">
    <text evidence="3">The sequence shown here is derived from an EMBL/GenBank/DDBJ whole genome shotgun (WGS) entry which is preliminary data.</text>
</comment>
<reference evidence="3 4" key="1">
    <citation type="submission" date="2018-01" db="EMBL/GenBank/DDBJ databases">
        <title>Twenty Corynebacterium bovis Genomes.</title>
        <authorList>
            <person name="Gulvik C.A."/>
        </authorList>
    </citation>
    <scope>NUCLEOTIDE SEQUENCE [LARGE SCALE GENOMIC DNA]</scope>
    <source>
        <strain evidence="3 4">F6900</strain>
    </source>
</reference>
<dbReference type="InterPro" id="IPR002725">
    <property type="entry name" value="YgjP-like_metallopeptidase"/>
</dbReference>
<dbReference type="PANTHER" id="PTHR30399:SF1">
    <property type="entry name" value="UTP PYROPHOSPHATASE"/>
    <property type="match status" value="1"/>
</dbReference>
<protein>
    <submittedName>
        <fullName evidence="3">Metal-dependent hydrolase</fullName>
    </submittedName>
</protein>
<organism evidence="3 4">
    <name type="scientific">Corynebacterium bovis</name>
    <dbReference type="NCBI Taxonomy" id="36808"/>
    <lineage>
        <taxon>Bacteria</taxon>
        <taxon>Bacillati</taxon>
        <taxon>Actinomycetota</taxon>
        <taxon>Actinomycetes</taxon>
        <taxon>Mycobacteriales</taxon>
        <taxon>Corynebacteriaceae</taxon>
        <taxon>Corynebacterium</taxon>
    </lineage>
</organism>
<name>A0A3R8PHY2_9CORY</name>
<dbReference type="Pfam" id="PF01863">
    <property type="entry name" value="YgjP-like"/>
    <property type="match status" value="1"/>
</dbReference>
<evidence type="ECO:0000256" key="1">
    <source>
        <dbReference type="SAM" id="MobiDB-lite"/>
    </source>
</evidence>
<gene>
    <name evidence="3" type="ORF">CXF48_04615</name>
</gene>
<dbReference type="GO" id="GO:0016787">
    <property type="term" value="F:hydrolase activity"/>
    <property type="evidence" value="ECO:0007669"/>
    <property type="project" value="UniProtKB-KW"/>
</dbReference>
<dbReference type="EMBL" id="PQNK01000006">
    <property type="protein sequence ID" value="RRO86831.1"/>
    <property type="molecule type" value="Genomic_DNA"/>
</dbReference>